<organism evidence="2 3">
    <name type="scientific">Chitiniphilus shinanonensis</name>
    <dbReference type="NCBI Taxonomy" id="553088"/>
    <lineage>
        <taxon>Bacteria</taxon>
        <taxon>Pseudomonadati</taxon>
        <taxon>Pseudomonadota</taxon>
        <taxon>Betaproteobacteria</taxon>
        <taxon>Neisseriales</taxon>
        <taxon>Chitinibacteraceae</taxon>
        <taxon>Chitiniphilus</taxon>
    </lineage>
</organism>
<sequence>MKRTVAGIGLWLVGGLVWAGSGDGAGIGCDTARTGARSAARTPVEAAICARPELRKLDERIAGRYRQLQREPKVDGTALRRDQQRWLAQRDACGTAADCLRDRLEERLAEVAAQVWQVQAYQPDQVDEAAMHQLRDAVVAEMERDAEFPLETALKSFALPAQEVTTFRNQPSAEASEAGADDKLLFPTERPEGVTPAEWELLREDWVDGWEGGDYAYSLMDLDGDGDRDLVVDHYSLDIGWRFVSTWTQSNQRFLRSFTAWDPVGNTAFPQLYMMGSEDGRQQGTWIRLQGRVYAAYRDSLYGVDQIYLLRPLQLLAKVPRLTIDYRYRFSVPRRQVPDNGREAYLLDDARLAALNKAVTPLEQIRRPAGGKHAQVICPIPPETYEGLYYQWESMGVRANEQAVADLAVWQDDTCEIGQLVASFAGYTAKDGLAARLRVSSPGGMELPSYVVTARRVATGVTAELALYMLWQR</sequence>
<evidence type="ECO:0000313" key="2">
    <source>
        <dbReference type="EMBL" id="GLS06223.1"/>
    </source>
</evidence>
<name>A0ABQ6BWV8_9NEIS</name>
<dbReference type="InterPro" id="IPR052755">
    <property type="entry name" value="Lysozyme_Inhibitor_LprI"/>
</dbReference>
<dbReference type="RefSeq" id="WP_083930600.1">
    <property type="nucleotide sequence ID" value="NZ_BSOZ01000108.1"/>
</dbReference>
<gene>
    <name evidence="2" type="ORF">GCM10007860_33930</name>
</gene>
<dbReference type="Proteomes" id="UP001156836">
    <property type="component" value="Unassembled WGS sequence"/>
</dbReference>
<reference evidence="3" key="1">
    <citation type="journal article" date="2019" name="Int. J. Syst. Evol. Microbiol.">
        <title>The Global Catalogue of Microorganisms (GCM) 10K type strain sequencing project: providing services to taxonomists for standard genome sequencing and annotation.</title>
        <authorList>
            <consortium name="The Broad Institute Genomics Platform"/>
            <consortium name="The Broad Institute Genome Sequencing Center for Infectious Disease"/>
            <person name="Wu L."/>
            <person name="Ma J."/>
        </authorList>
    </citation>
    <scope>NUCLEOTIDE SEQUENCE [LARGE SCALE GENOMIC DNA]</scope>
    <source>
        <strain evidence="3">NBRC 104970</strain>
    </source>
</reference>
<evidence type="ECO:0000259" key="1">
    <source>
        <dbReference type="Pfam" id="PF07007"/>
    </source>
</evidence>
<proteinExistence type="predicted"/>
<dbReference type="PANTHER" id="PTHR37549:SF1">
    <property type="entry name" value="LIPOPROTEIN LPRI"/>
    <property type="match status" value="1"/>
</dbReference>
<feature type="domain" description="Lysozyme inhibitor LprI-like N-terminal" evidence="1">
    <location>
        <begin position="37"/>
        <end position="110"/>
    </location>
</feature>
<dbReference type="EMBL" id="BSOZ01000108">
    <property type="protein sequence ID" value="GLS06223.1"/>
    <property type="molecule type" value="Genomic_DNA"/>
</dbReference>
<dbReference type="Pfam" id="PF07007">
    <property type="entry name" value="LprI"/>
    <property type="match status" value="1"/>
</dbReference>
<evidence type="ECO:0000313" key="3">
    <source>
        <dbReference type="Proteomes" id="UP001156836"/>
    </source>
</evidence>
<protein>
    <recommendedName>
        <fullName evidence="1">Lysozyme inhibitor LprI-like N-terminal domain-containing protein</fullName>
    </recommendedName>
</protein>
<dbReference type="InterPro" id="IPR009739">
    <property type="entry name" value="LprI-like_N"/>
</dbReference>
<accession>A0ABQ6BWV8</accession>
<comment type="caution">
    <text evidence="2">The sequence shown here is derived from an EMBL/GenBank/DDBJ whole genome shotgun (WGS) entry which is preliminary data.</text>
</comment>
<dbReference type="PANTHER" id="PTHR37549">
    <property type="entry name" value="LIPOPROTEIN LPRI"/>
    <property type="match status" value="1"/>
</dbReference>
<keyword evidence="3" id="KW-1185">Reference proteome</keyword>